<dbReference type="AlphaFoldDB" id="A0A835A5I1"/>
<dbReference type="PANTHER" id="PTHR33085">
    <property type="entry name" value="OS12G0113100 PROTEIN-RELATED"/>
    <property type="match status" value="1"/>
</dbReference>
<organism evidence="2 3">
    <name type="scientific">Digitaria exilis</name>
    <dbReference type="NCBI Taxonomy" id="1010633"/>
    <lineage>
        <taxon>Eukaryota</taxon>
        <taxon>Viridiplantae</taxon>
        <taxon>Streptophyta</taxon>
        <taxon>Embryophyta</taxon>
        <taxon>Tracheophyta</taxon>
        <taxon>Spermatophyta</taxon>
        <taxon>Magnoliopsida</taxon>
        <taxon>Liliopsida</taxon>
        <taxon>Poales</taxon>
        <taxon>Poaceae</taxon>
        <taxon>PACMAD clade</taxon>
        <taxon>Panicoideae</taxon>
        <taxon>Panicodae</taxon>
        <taxon>Paniceae</taxon>
        <taxon>Anthephorinae</taxon>
        <taxon>Digitaria</taxon>
    </lineage>
</organism>
<feature type="compositionally biased region" description="Basic and acidic residues" evidence="1">
    <location>
        <begin position="562"/>
        <end position="571"/>
    </location>
</feature>
<dbReference type="InterPro" id="IPR012871">
    <property type="entry name" value="DUF1668_ORYSA"/>
</dbReference>
<reference evidence="2" key="1">
    <citation type="submission" date="2020-07" db="EMBL/GenBank/DDBJ databases">
        <title>Genome sequence and genetic diversity analysis of an under-domesticated orphan crop, white fonio (Digitaria exilis).</title>
        <authorList>
            <person name="Bennetzen J.L."/>
            <person name="Chen S."/>
            <person name="Ma X."/>
            <person name="Wang X."/>
            <person name="Yssel A.E.J."/>
            <person name="Chaluvadi S.R."/>
            <person name="Johnson M."/>
            <person name="Gangashetty P."/>
            <person name="Hamidou F."/>
            <person name="Sanogo M.D."/>
            <person name="Zwaenepoel A."/>
            <person name="Wallace J."/>
            <person name="Van De Peer Y."/>
            <person name="Van Deynze A."/>
        </authorList>
    </citation>
    <scope>NUCLEOTIDE SEQUENCE</scope>
    <source>
        <tissue evidence="2">Leaves</tissue>
    </source>
</reference>
<feature type="region of interest" description="Disordered" evidence="1">
    <location>
        <begin position="163"/>
        <end position="185"/>
    </location>
</feature>
<protein>
    <submittedName>
        <fullName evidence="2">Uncharacterized protein</fullName>
    </submittedName>
</protein>
<dbReference type="Pfam" id="PF07893">
    <property type="entry name" value="DUF1668"/>
    <property type="match status" value="3"/>
</dbReference>
<dbReference type="EMBL" id="JACEFO010002583">
    <property type="protein sequence ID" value="KAF8655644.1"/>
    <property type="molecule type" value="Genomic_DNA"/>
</dbReference>
<accession>A0A835A5I1</accession>
<evidence type="ECO:0000313" key="3">
    <source>
        <dbReference type="Proteomes" id="UP000636709"/>
    </source>
</evidence>
<name>A0A835A5I1_9POAL</name>
<sequence>MTFDGRAHFVRGLDAFVGLSDDPDTGGHLCSCNGAAITGGGGGRPTWKIGKEKLFSEDPGERHVGATLVYIGGGIGDDGERMCLAECVAIDDGDIDEDLPEEVPTGGYRYRLTTFSLGYDGDGDRPDDWQDLSVGCGSFGCLHVLLMFTLNRDSVNWRRNQWNKPPIEEQGGARMPKRRRSERDVRRRSTKHLSLIFDDWPWGYSMREIDLLSPSAVDRRRRRRRLPRPIIHVKAPRGSPCLFAGVGTRIIATHTRNDPGFGDWTLDGFLPIVDVRSRGVVFGPGGVFLHLPIFFPVGDDELYALWAWRYLTAPPFDRMDVVSYALHPDGTTILVSAAEPFIAFDGDGAAAAAAGTFAFDTTGQQVWTRHAEWTMPFAGRAHFVHSLNAFVGLSDDPDTLGHLCSCDGAAIAAGGGGRPEWKVGKEKLFSEDPCERHVGATLLYMGRGSNNDDDDDERLCLVQHVSNGDEEQLGEEDGVVPRRPVGNRYRVTTFSLGYDGNGNLTTGETCQVRCYKVPQEIRAMESYDSDPAAFWLFGSGIFAHLYFQLHLLSFDRVDKKPMQEADDDRMPPNRRRGHRESRRTATKQKHLYLVLDDWAWGYSIRVHFGPAAGYVYPDAPIFFSVSGDDELFALDTDGFEMLSLKPCGCALWSASPLATARSGSRRKTGTWCNGDPLPDIVIG</sequence>
<keyword evidence="3" id="KW-1185">Reference proteome</keyword>
<gene>
    <name evidence="2" type="ORF">HU200_060962</name>
</gene>
<feature type="region of interest" description="Disordered" evidence="1">
    <location>
        <begin position="562"/>
        <end position="583"/>
    </location>
</feature>
<dbReference type="OrthoDB" id="635005at2759"/>
<evidence type="ECO:0000313" key="2">
    <source>
        <dbReference type="EMBL" id="KAF8655644.1"/>
    </source>
</evidence>
<dbReference type="Proteomes" id="UP000636709">
    <property type="component" value="Unassembled WGS sequence"/>
</dbReference>
<feature type="compositionally biased region" description="Basic residues" evidence="1">
    <location>
        <begin position="572"/>
        <end position="583"/>
    </location>
</feature>
<evidence type="ECO:0000256" key="1">
    <source>
        <dbReference type="SAM" id="MobiDB-lite"/>
    </source>
</evidence>
<comment type="caution">
    <text evidence="2">The sequence shown here is derived from an EMBL/GenBank/DDBJ whole genome shotgun (WGS) entry which is preliminary data.</text>
</comment>
<proteinExistence type="predicted"/>
<dbReference type="PANTHER" id="PTHR33085:SF42">
    <property type="entry name" value="DUF1618 DOMAIN-CONTAINING PROTEIN"/>
    <property type="match status" value="1"/>
</dbReference>